<evidence type="ECO:0000313" key="2">
    <source>
        <dbReference type="Proteomes" id="UP001549047"/>
    </source>
</evidence>
<dbReference type="InterPro" id="IPR050678">
    <property type="entry name" value="DNA_Partitioning_ATPase"/>
</dbReference>
<sequence length="262" mass="28137">MAIVSLANAKGGAGKTTAAVLLAAAYARKGKSVLVLDCDRFSSATEWCAKAGGKIDAINGVTASNLAEHLRRNRGRYKHVIVDLSGASDMLIALASGLSDLVLVPVQGSVLDGQGAVHVFNLIEMVMQNTRSRVRRAVLLSRVNPLVTTRSLRKVQAMLGEKGIQMLATPIVERSAYRDMFEKSCLLDDLDPAKTSNIEKAIANMTALLREVKTFIADDEDAQAPYSGICYGEERAAPPSKRDPYRRYAVTSLAPSLSMPSA</sequence>
<gene>
    <name evidence="1" type="ORF">ABID16_002896</name>
</gene>
<keyword evidence="2" id="KW-1185">Reference proteome</keyword>
<name>A0ABV2J3Y4_9HYPH</name>
<evidence type="ECO:0000313" key="1">
    <source>
        <dbReference type="EMBL" id="MET3614559.1"/>
    </source>
</evidence>
<reference evidence="1 2" key="1">
    <citation type="submission" date="2024-06" db="EMBL/GenBank/DDBJ databases">
        <title>Genomic Encyclopedia of Type Strains, Phase IV (KMG-IV): sequencing the most valuable type-strain genomes for metagenomic binning, comparative biology and taxonomic classification.</title>
        <authorList>
            <person name="Goeker M."/>
        </authorList>
    </citation>
    <scope>NUCLEOTIDE SEQUENCE [LARGE SCALE GENOMIC DNA]</scope>
    <source>
        <strain evidence="1 2">DSM 29780</strain>
    </source>
</reference>
<comment type="caution">
    <text evidence="1">The sequence shown here is derived from an EMBL/GenBank/DDBJ whole genome shotgun (WGS) entry which is preliminary data.</text>
</comment>
<dbReference type="EMBL" id="JBEPMB010000004">
    <property type="protein sequence ID" value="MET3614559.1"/>
    <property type="molecule type" value="Genomic_DNA"/>
</dbReference>
<dbReference type="Proteomes" id="UP001549047">
    <property type="component" value="Unassembled WGS sequence"/>
</dbReference>
<dbReference type="SUPFAM" id="SSF52540">
    <property type="entry name" value="P-loop containing nucleoside triphosphate hydrolases"/>
    <property type="match status" value="1"/>
</dbReference>
<dbReference type="CDD" id="cd02042">
    <property type="entry name" value="ParAB_family"/>
    <property type="match status" value="1"/>
</dbReference>
<dbReference type="InterPro" id="IPR009744">
    <property type="entry name" value="VirC1"/>
</dbReference>
<protein>
    <submittedName>
        <fullName evidence="1">Chromosome partitioning protein</fullName>
    </submittedName>
</protein>
<dbReference type="Pfam" id="PF07015">
    <property type="entry name" value="VirC1"/>
    <property type="match status" value="1"/>
</dbReference>
<proteinExistence type="predicted"/>
<organism evidence="1 2">
    <name type="scientific">Rhizobium aquaticum</name>
    <dbReference type="NCBI Taxonomy" id="1549636"/>
    <lineage>
        <taxon>Bacteria</taxon>
        <taxon>Pseudomonadati</taxon>
        <taxon>Pseudomonadota</taxon>
        <taxon>Alphaproteobacteria</taxon>
        <taxon>Hyphomicrobiales</taxon>
        <taxon>Rhizobiaceae</taxon>
        <taxon>Rhizobium/Agrobacterium group</taxon>
        <taxon>Rhizobium</taxon>
    </lineage>
</organism>
<dbReference type="InterPro" id="IPR027417">
    <property type="entry name" value="P-loop_NTPase"/>
</dbReference>
<dbReference type="PANTHER" id="PTHR13696:SF99">
    <property type="entry name" value="COBYRINIC ACID AC-DIAMIDE SYNTHASE"/>
    <property type="match status" value="1"/>
</dbReference>
<dbReference type="PANTHER" id="PTHR13696">
    <property type="entry name" value="P-LOOP CONTAINING NUCLEOSIDE TRIPHOSPHATE HYDROLASE"/>
    <property type="match status" value="1"/>
</dbReference>
<dbReference type="Gene3D" id="3.40.50.300">
    <property type="entry name" value="P-loop containing nucleotide triphosphate hydrolases"/>
    <property type="match status" value="1"/>
</dbReference>
<accession>A0ABV2J3Y4</accession>
<dbReference type="RefSeq" id="WP_354557055.1">
    <property type="nucleotide sequence ID" value="NZ_JBEPMB010000004.1"/>
</dbReference>